<dbReference type="RefSeq" id="WP_252852300.1">
    <property type="nucleotide sequence ID" value="NZ_JAMXLR010000036.1"/>
</dbReference>
<dbReference type="PROSITE" id="PS00018">
    <property type="entry name" value="EF_HAND_1"/>
    <property type="match status" value="1"/>
</dbReference>
<feature type="transmembrane region" description="Helical" evidence="3">
    <location>
        <begin position="486"/>
        <end position="507"/>
    </location>
</feature>
<proteinExistence type="predicted"/>
<dbReference type="Proteomes" id="UP001155241">
    <property type="component" value="Unassembled WGS sequence"/>
</dbReference>
<dbReference type="InterPro" id="IPR013320">
    <property type="entry name" value="ConA-like_dom_sf"/>
</dbReference>
<dbReference type="Pfam" id="PF13385">
    <property type="entry name" value="Laminin_G_3"/>
    <property type="match status" value="2"/>
</dbReference>
<keyword evidence="3" id="KW-0472">Membrane</keyword>
<evidence type="ECO:0000256" key="3">
    <source>
        <dbReference type="SAM" id="Phobius"/>
    </source>
</evidence>
<keyword evidence="1" id="KW-0732">Signal</keyword>
<protein>
    <submittedName>
        <fullName evidence="5">LamG domain-containing protein</fullName>
    </submittedName>
</protein>
<dbReference type="InterPro" id="IPR006558">
    <property type="entry name" value="LamG-like"/>
</dbReference>
<feature type="domain" description="LamG-like jellyroll fold" evidence="4">
    <location>
        <begin position="76"/>
        <end position="228"/>
    </location>
</feature>
<dbReference type="EMBL" id="JAMXLR010000036">
    <property type="protein sequence ID" value="MCO6044195.1"/>
    <property type="molecule type" value="Genomic_DNA"/>
</dbReference>
<evidence type="ECO:0000256" key="1">
    <source>
        <dbReference type="ARBA" id="ARBA00022729"/>
    </source>
</evidence>
<sequence>MLIGATNRAVAVLVNKYTFNSGSADDSIGGQDATLAGTALVGDLGRLVLSGGEPRNSYLHLPDGLATSAAQGGTSGAFSFELWAHAESNVNWAALVSFGGAQNENETYDGGNKNYVQLIAQNANNGHLRVTTHAIGNGTQGYVDASAPLSTTEDQYLAVVVDQTAGTPGTISMYLNGGLVGQSSIASGLNVSTMLDNDNWLGRSQYRDDSFHGSFDEFRVYNHALSSREVTSNYSTGPEPTPSIAETPVLLVNRQLGTLTLRGAQTNEQVVGYTIESEYGALNPEAWQHVSGMFDDSPTGNGVFDSDNAWTIISATDSHTQFTEFELEGGNGGLLAAGGNLQLGLSGTWIRTPVEDLRMELKLDDGRELEIPVLYTGNNGVPLTRSDLNFDGVVSPADWPIFRDNFRVDLSPLSIAEAYGRGDLDGDGDNDYADFLIFQQDFDLNNGAGAFAGMLTAAVPEPSTGLALSLLTIVGIVAHRFHRRPVLSIAPLLFIVVAVGSTAQAVLVHQYTFNDGDVRDYVGTADGVLVDPGATTGVFTADGLLDLSGNNGQTSSGFTNDAYVDLPNGIISSLGNTGSFEMWVTVSTNRDWAEIFSFGAPSSGVENESSGGGREGYITLIPDTGNAANTLSVHHQAPSAEQYQLDAPTGQVLSPGTEHHLVSVVDKSDTSSGAGGSASLYLDGQLVNSGGLPTSFSLSALNDVNNWLGRSQWGSDPLFDGLYDEFRIYDHALSQQEVVANYANGPERNEVLTLLVNTATGQANIRNDSPTAVNFNYYEIESPAGALDWQSWSSLSDQELDSLGSSEGQSWDEGGVPTSQLVTELFLTGGTELGPGEEIGLGSVFDTSVFGPGNNGDLMFAFAKPLAATRSTEVVYYYDPALPGDFNDDGVVNLADYVVWRNSLGSATELPNDGGLEGSVSTAHYALWKSNFGSAIEAPEAVDTQAVPEPATLITLLLLLSAAFARSCPSVGHRQV</sequence>
<keyword evidence="6" id="KW-1185">Reference proteome</keyword>
<name>A0A9X2F8B1_9BACT</name>
<dbReference type="Gene3D" id="2.60.120.200">
    <property type="match status" value="2"/>
</dbReference>
<dbReference type="SUPFAM" id="SSF49899">
    <property type="entry name" value="Concanavalin A-like lectins/glucanases"/>
    <property type="match status" value="2"/>
</dbReference>
<evidence type="ECO:0000259" key="4">
    <source>
        <dbReference type="SMART" id="SM00560"/>
    </source>
</evidence>
<dbReference type="AlphaFoldDB" id="A0A9X2F8B1"/>
<feature type="transmembrane region" description="Helical" evidence="3">
    <location>
        <begin position="462"/>
        <end position="479"/>
    </location>
</feature>
<keyword evidence="3" id="KW-1133">Transmembrane helix</keyword>
<evidence type="ECO:0000256" key="2">
    <source>
        <dbReference type="ARBA" id="ARBA00023157"/>
    </source>
</evidence>
<evidence type="ECO:0000313" key="5">
    <source>
        <dbReference type="EMBL" id="MCO6044195.1"/>
    </source>
</evidence>
<accession>A0A9X2F8B1</accession>
<evidence type="ECO:0000313" key="6">
    <source>
        <dbReference type="Proteomes" id="UP001155241"/>
    </source>
</evidence>
<comment type="caution">
    <text evidence="5">The sequence shown here is derived from an EMBL/GenBank/DDBJ whole genome shotgun (WGS) entry which is preliminary data.</text>
</comment>
<keyword evidence="2" id="KW-1015">Disulfide bond</keyword>
<reference evidence="5" key="1">
    <citation type="submission" date="2022-06" db="EMBL/GenBank/DDBJ databases">
        <title>Aeoliella straminimaris, a novel planctomycete from sediments.</title>
        <authorList>
            <person name="Vitorino I.R."/>
            <person name="Lage O.M."/>
        </authorList>
    </citation>
    <scope>NUCLEOTIDE SEQUENCE</scope>
    <source>
        <strain evidence="5">ICT_H6.2</strain>
    </source>
</reference>
<keyword evidence="3" id="KW-0812">Transmembrane</keyword>
<gene>
    <name evidence="5" type="ORF">NG895_09775</name>
</gene>
<dbReference type="InterPro" id="IPR018247">
    <property type="entry name" value="EF_Hand_1_Ca_BS"/>
</dbReference>
<organism evidence="5 6">
    <name type="scientific">Aeoliella straminimaris</name>
    <dbReference type="NCBI Taxonomy" id="2954799"/>
    <lineage>
        <taxon>Bacteria</taxon>
        <taxon>Pseudomonadati</taxon>
        <taxon>Planctomycetota</taxon>
        <taxon>Planctomycetia</taxon>
        <taxon>Pirellulales</taxon>
        <taxon>Lacipirellulaceae</taxon>
        <taxon>Aeoliella</taxon>
    </lineage>
</organism>
<dbReference type="SMART" id="SM00560">
    <property type="entry name" value="LamGL"/>
    <property type="match status" value="1"/>
</dbReference>